<sequence>MMSGAVPPLVYEGNLGENFKQWSQRLNIYLTANELDKASEQRKIAILLNFIGSKGITIYNTFTKEEKDTFDCVVEKFEKHFSPRKNLMILRNDFFLIQQNGGERLDEYFTKVINLGRQCELGELQEKLIASKIIAGLDHKYDDLKTKLISEDDDKLSLDYVTTYLKNAEASRLYVRGEIQTNQESEVLVIQNKRNQRSSSTIKNCRNCGKTHPINKCPAYGKPCYNCNRNNHFSNMCMKKKVHLIQQEDEQLDEASGSLGDHFFIGLANVKSSGNEITQNFYIKDHLINVKMDTGAGCNIIGTEHDASVARTMTSANTITWWQWLVHTNDIKQLWAAQPTYLISQAVYMLAGVITLLHDPAFIYHAAYAVSKLNLPRYAEPFAVGLVTVLIDIPYDIVAVKFVHWTWHDTDPNIFDRHYWVPWNSYYFHATFAASLVFFFHAIRKWSAPKVAQWESASKKTEWKTLVLATLLGMPGGVLMFIPIYHPLHDILYIHSEVTFFLLFAIFTAFVLHGLLSDREKTKERLTGIDYVLILQLAIHYIIYWVFVVFFHPEREWSLGLHEPVGPCNEIATLTTLFGQTLQKRKYFCPENYDEGYFDFSCVGGQKPAAGSWWYVICGTPFQNRAEYITVLSTILLVASSVFYGLYFRTAPAAAPAKKLKTK</sequence>
<proteinExistence type="predicted"/>
<reference evidence="1 2" key="1">
    <citation type="journal article" date="2022" name="Genome Biol. Evol.">
        <title>The Spruce Budworm Genome: Reconstructing the Evolutionary History of Antifreeze Proteins.</title>
        <authorList>
            <person name="Beliveau C."/>
            <person name="Gagne P."/>
            <person name="Picq S."/>
            <person name="Vernygora O."/>
            <person name="Keeling C.I."/>
            <person name="Pinkney K."/>
            <person name="Doucet D."/>
            <person name="Wen F."/>
            <person name="Johnston J.S."/>
            <person name="Maaroufi H."/>
            <person name="Boyle B."/>
            <person name="Laroche J."/>
            <person name="Dewar K."/>
            <person name="Juretic N."/>
            <person name="Blackburn G."/>
            <person name="Nisole A."/>
            <person name="Brunet B."/>
            <person name="Brandao M."/>
            <person name="Lumley L."/>
            <person name="Duan J."/>
            <person name="Quan G."/>
            <person name="Lucarotti C.J."/>
            <person name="Roe A.D."/>
            <person name="Sperling F.A.H."/>
            <person name="Levesque R.C."/>
            <person name="Cusson M."/>
        </authorList>
    </citation>
    <scope>NUCLEOTIDE SEQUENCE [LARGE SCALE GENOMIC DNA]</scope>
    <source>
        <strain evidence="1">Glfc:IPQL:Cfum</strain>
    </source>
</reference>
<dbReference type="EMBL" id="CM046131">
    <property type="protein sequence ID" value="KAI8430786.1"/>
    <property type="molecule type" value="Genomic_DNA"/>
</dbReference>
<gene>
    <name evidence="1" type="ORF">MSG28_000948</name>
</gene>
<organism evidence="1 2">
    <name type="scientific">Choristoneura fumiferana</name>
    <name type="common">Spruce budworm moth</name>
    <name type="synonym">Archips fumiferana</name>
    <dbReference type="NCBI Taxonomy" id="7141"/>
    <lineage>
        <taxon>Eukaryota</taxon>
        <taxon>Metazoa</taxon>
        <taxon>Ecdysozoa</taxon>
        <taxon>Arthropoda</taxon>
        <taxon>Hexapoda</taxon>
        <taxon>Insecta</taxon>
        <taxon>Pterygota</taxon>
        <taxon>Neoptera</taxon>
        <taxon>Endopterygota</taxon>
        <taxon>Lepidoptera</taxon>
        <taxon>Glossata</taxon>
        <taxon>Ditrysia</taxon>
        <taxon>Tortricoidea</taxon>
        <taxon>Tortricidae</taxon>
        <taxon>Tortricinae</taxon>
        <taxon>Choristoneura</taxon>
    </lineage>
</organism>
<accession>A0ACC0K3F4</accession>
<protein>
    <submittedName>
        <fullName evidence="1">Uncharacterized protein</fullName>
    </submittedName>
</protein>
<comment type="caution">
    <text evidence="1">The sequence shown here is derived from an EMBL/GenBank/DDBJ whole genome shotgun (WGS) entry which is preliminary data.</text>
</comment>
<evidence type="ECO:0000313" key="2">
    <source>
        <dbReference type="Proteomes" id="UP001064048"/>
    </source>
</evidence>
<name>A0ACC0K3F4_CHOFU</name>
<keyword evidence="2" id="KW-1185">Reference proteome</keyword>
<evidence type="ECO:0000313" key="1">
    <source>
        <dbReference type="EMBL" id="KAI8430786.1"/>
    </source>
</evidence>
<dbReference type="Proteomes" id="UP001064048">
    <property type="component" value="Chromosome Z"/>
</dbReference>